<dbReference type="InterPro" id="IPR001647">
    <property type="entry name" value="HTH_TetR"/>
</dbReference>
<dbReference type="SUPFAM" id="SSF46689">
    <property type="entry name" value="Homeodomain-like"/>
    <property type="match status" value="1"/>
</dbReference>
<sequence>MKKSDMVREKIFNTSYKLFIEEGYENTTTRQIAEASNIKHGLLYYYFKKKEDILVEIVKIKMYRLTKFVMENTGERDPYNVSALFGRIFFEYIKNNDNFKKLYIAVLNNYRIKSTTVDTIIEISKSMFNLFNIDYKEENLRVASLVAVGVQSTLVVSNLKENSEINYDELVSIIIKVTFGSINISDEKIKIISEETLIKKEKFIKKFGVQYSIN</sequence>
<evidence type="ECO:0000256" key="1">
    <source>
        <dbReference type="ARBA" id="ARBA00023125"/>
    </source>
</evidence>
<accession>A0A9J6NW27</accession>
<evidence type="ECO:0000259" key="3">
    <source>
        <dbReference type="PROSITE" id="PS50977"/>
    </source>
</evidence>
<dbReference type="Gene3D" id="1.10.357.10">
    <property type="entry name" value="Tetracycline Repressor, domain 2"/>
    <property type="match status" value="1"/>
</dbReference>
<evidence type="ECO:0000256" key="2">
    <source>
        <dbReference type="PROSITE-ProRule" id="PRU00335"/>
    </source>
</evidence>
<dbReference type="Proteomes" id="UP001056429">
    <property type="component" value="Unassembled WGS sequence"/>
</dbReference>
<proteinExistence type="predicted"/>
<feature type="domain" description="HTH tetR-type" evidence="3">
    <location>
        <begin position="5"/>
        <end position="65"/>
    </location>
</feature>
<evidence type="ECO:0000313" key="4">
    <source>
        <dbReference type="EMBL" id="MCM1988687.1"/>
    </source>
</evidence>
<dbReference type="PRINTS" id="PR00455">
    <property type="entry name" value="HTHTETR"/>
</dbReference>
<dbReference type="AlphaFoldDB" id="A0A9J6NW27"/>
<dbReference type="PANTHER" id="PTHR43479:SF11">
    <property type="entry name" value="ACREF_ENVCD OPERON REPRESSOR-RELATED"/>
    <property type="match status" value="1"/>
</dbReference>
<dbReference type="Pfam" id="PF00440">
    <property type="entry name" value="TetR_N"/>
    <property type="match status" value="1"/>
</dbReference>
<comment type="caution">
    <text evidence="4">The sequence shown here is derived from an EMBL/GenBank/DDBJ whole genome shotgun (WGS) entry which is preliminary data.</text>
</comment>
<reference evidence="4" key="1">
    <citation type="journal article" date="2021" name="mSystems">
        <title>Bacteria and Archaea Synergistically Convert Glycine Betaine to Biogenic Methane in the Formosa Cold Seep of the South China Sea.</title>
        <authorList>
            <person name="Li L."/>
            <person name="Zhang W."/>
            <person name="Zhang S."/>
            <person name="Song L."/>
            <person name="Sun Q."/>
            <person name="Zhang H."/>
            <person name="Xiang H."/>
            <person name="Dong X."/>
        </authorList>
    </citation>
    <scope>NUCLEOTIDE SEQUENCE</scope>
    <source>
        <strain evidence="4">ZWT</strain>
    </source>
</reference>
<dbReference type="GO" id="GO:0003677">
    <property type="term" value="F:DNA binding"/>
    <property type="evidence" value="ECO:0007669"/>
    <property type="project" value="UniProtKB-UniRule"/>
</dbReference>
<dbReference type="PANTHER" id="PTHR43479">
    <property type="entry name" value="ACREF/ENVCD OPERON REPRESSOR-RELATED"/>
    <property type="match status" value="1"/>
</dbReference>
<dbReference type="InterPro" id="IPR050624">
    <property type="entry name" value="HTH-type_Tx_Regulator"/>
</dbReference>
<gene>
    <name evidence="4" type="ORF">KDK92_02970</name>
</gene>
<feature type="DNA-binding region" description="H-T-H motif" evidence="2">
    <location>
        <begin position="28"/>
        <end position="47"/>
    </location>
</feature>
<evidence type="ECO:0000313" key="5">
    <source>
        <dbReference type="Proteomes" id="UP001056429"/>
    </source>
</evidence>
<name>A0A9J6NW27_9CLOT</name>
<dbReference type="RefSeq" id="WP_250857558.1">
    <property type="nucleotide sequence ID" value="NZ_JAGSOJ010000001.1"/>
</dbReference>
<dbReference type="InterPro" id="IPR009057">
    <property type="entry name" value="Homeodomain-like_sf"/>
</dbReference>
<keyword evidence="1 2" id="KW-0238">DNA-binding</keyword>
<protein>
    <submittedName>
        <fullName evidence="4">TetR/AcrR family transcriptional regulator</fullName>
    </submittedName>
</protein>
<keyword evidence="5" id="KW-1185">Reference proteome</keyword>
<organism evidence="4 5">
    <name type="scientific">Oceanirhabdus seepicola</name>
    <dbReference type="NCBI Taxonomy" id="2828781"/>
    <lineage>
        <taxon>Bacteria</taxon>
        <taxon>Bacillati</taxon>
        <taxon>Bacillota</taxon>
        <taxon>Clostridia</taxon>
        <taxon>Eubacteriales</taxon>
        <taxon>Clostridiaceae</taxon>
        <taxon>Oceanirhabdus</taxon>
    </lineage>
</organism>
<dbReference type="PROSITE" id="PS50977">
    <property type="entry name" value="HTH_TETR_2"/>
    <property type="match status" value="1"/>
</dbReference>
<reference evidence="4" key="2">
    <citation type="submission" date="2021-04" db="EMBL/GenBank/DDBJ databases">
        <authorList>
            <person name="Dong X."/>
        </authorList>
    </citation>
    <scope>NUCLEOTIDE SEQUENCE</scope>
    <source>
        <strain evidence="4">ZWT</strain>
    </source>
</reference>
<dbReference type="EMBL" id="JAGSOJ010000001">
    <property type="protein sequence ID" value="MCM1988687.1"/>
    <property type="molecule type" value="Genomic_DNA"/>
</dbReference>